<dbReference type="RefSeq" id="XP_021284728.1">
    <property type="nucleotide sequence ID" value="XM_021429053.1"/>
</dbReference>
<dbReference type="InterPro" id="IPR000109">
    <property type="entry name" value="POT_fam"/>
</dbReference>
<keyword evidence="4 6" id="KW-1133">Transmembrane helix</keyword>
<feature type="transmembrane region" description="Helical" evidence="6">
    <location>
        <begin position="171"/>
        <end position="191"/>
    </location>
</feature>
<feature type="transmembrane region" description="Helical" evidence="6">
    <location>
        <begin position="12"/>
        <end position="38"/>
    </location>
</feature>
<accession>A0A6J1ACP2</accession>
<evidence type="ECO:0000256" key="3">
    <source>
        <dbReference type="ARBA" id="ARBA00022692"/>
    </source>
</evidence>
<dbReference type="PANTHER" id="PTHR11654">
    <property type="entry name" value="OLIGOPEPTIDE TRANSPORTER-RELATED"/>
    <property type="match status" value="1"/>
</dbReference>
<feature type="transmembrane region" description="Helical" evidence="6">
    <location>
        <begin position="324"/>
        <end position="346"/>
    </location>
</feature>
<dbReference type="GO" id="GO:0022857">
    <property type="term" value="F:transmembrane transporter activity"/>
    <property type="evidence" value="ECO:0007669"/>
    <property type="project" value="InterPro"/>
</dbReference>
<keyword evidence="7" id="KW-1185">Reference proteome</keyword>
<evidence type="ECO:0000256" key="2">
    <source>
        <dbReference type="ARBA" id="ARBA00005982"/>
    </source>
</evidence>
<name>A0A6J1ACP2_9ROSI</name>
<sequence>MSVLTGCFSTMWNWASYYICVSKAAILISGLAFGHGLLDNAFTNFLISYLKDRWERPYSLRKAAAIVNAYEGGTMFVAIFLDYIAYNQHVGHYKVIICTTSALITGLVVLWLSTWLLTASMSSRLFYLALGLLILGIGGKLAAFKPFLYNQFSQKMKMDINEKKVEARGDFWLYIAAFAGAVVSTTLLSSLPWKETFMISAIVMVLVYVFFLYGKSCYDLASPKQDSTLTSRVKQVTQLLKLLPVWTTFLVYSLVEATGSTFFIEQSSNLNDRIGNDFRIPINSFDRIPINSFDLLQSIISFVISQLSDFLIQKLGNLDKQRRARLVRIGLGMFISFLSCIAAWHVEDSRLNLINQSEIPDNQNKSTSMSILWLVPQFVFLGLTKGLVGEGLKHFFYDHVEVSMKQLEGPFNLSVRGVGRFLSVIFILVFRHWIGDTINTSRLDEYMKMLAMLNLWTLIVYIFLLNTYEWKIVPLQEESSCVHMEEGGPASLMETKSASMEPSAPLVFVAEYSPQHYLIESHSASWETKLPTDQIPESPTRRLVTKFKSEGLEPDTSSFHVRAKSPLLSPRRLIVLKKSSNSLFFHGDAKVVYQRSQSCPTPDQTKLNICSSIHV</sequence>
<feature type="transmembrane region" description="Helical" evidence="6">
    <location>
        <begin position="93"/>
        <end position="113"/>
    </location>
</feature>
<dbReference type="GeneID" id="110416911"/>
<dbReference type="OrthoDB" id="975446at2759"/>
<feature type="transmembrane region" description="Helical" evidence="6">
    <location>
        <begin position="446"/>
        <end position="465"/>
    </location>
</feature>
<evidence type="ECO:0000256" key="5">
    <source>
        <dbReference type="ARBA" id="ARBA00023136"/>
    </source>
</evidence>
<feature type="transmembrane region" description="Helical" evidence="6">
    <location>
        <begin position="413"/>
        <end position="434"/>
    </location>
</feature>
<evidence type="ECO:0000256" key="6">
    <source>
        <dbReference type="SAM" id="Phobius"/>
    </source>
</evidence>
<feature type="transmembrane region" description="Helical" evidence="6">
    <location>
        <begin position="371"/>
        <end position="392"/>
    </location>
</feature>
<feature type="transmembrane region" description="Helical" evidence="6">
    <location>
        <begin position="58"/>
        <end position="81"/>
    </location>
</feature>
<evidence type="ECO:0000313" key="8">
    <source>
        <dbReference type="RefSeq" id="XP_021284728.1"/>
    </source>
</evidence>
<keyword evidence="3 6" id="KW-0812">Transmembrane</keyword>
<keyword evidence="5 6" id="KW-0472">Membrane</keyword>
<dbReference type="SUPFAM" id="SSF103473">
    <property type="entry name" value="MFS general substrate transporter"/>
    <property type="match status" value="1"/>
</dbReference>
<evidence type="ECO:0000256" key="4">
    <source>
        <dbReference type="ARBA" id="ARBA00022989"/>
    </source>
</evidence>
<dbReference type="Gene3D" id="1.20.1250.20">
    <property type="entry name" value="MFS general substrate transporter like domains"/>
    <property type="match status" value="1"/>
</dbReference>
<feature type="transmembrane region" description="Helical" evidence="6">
    <location>
        <begin position="197"/>
        <end position="218"/>
    </location>
</feature>
<dbReference type="AlphaFoldDB" id="A0A6J1ACP2"/>
<dbReference type="Pfam" id="PF00854">
    <property type="entry name" value="PTR2"/>
    <property type="match status" value="1"/>
</dbReference>
<dbReference type="GO" id="GO:0016020">
    <property type="term" value="C:membrane"/>
    <property type="evidence" value="ECO:0007669"/>
    <property type="project" value="UniProtKB-SubCell"/>
</dbReference>
<reference evidence="8" key="1">
    <citation type="submission" date="2025-08" db="UniProtKB">
        <authorList>
            <consortium name="RefSeq"/>
        </authorList>
    </citation>
    <scope>IDENTIFICATION</scope>
    <source>
        <tissue evidence="8">Leaf</tissue>
    </source>
</reference>
<dbReference type="InterPro" id="IPR036259">
    <property type="entry name" value="MFS_trans_sf"/>
</dbReference>
<protein>
    <submittedName>
        <fullName evidence="8">Protein NRT1/ PTR FAMILY 5.10-like</fullName>
    </submittedName>
</protein>
<proteinExistence type="inferred from homology"/>
<comment type="subcellular location">
    <subcellularLocation>
        <location evidence="1">Membrane</location>
        <topology evidence="1">Multi-pass membrane protein</topology>
    </subcellularLocation>
</comment>
<evidence type="ECO:0000256" key="1">
    <source>
        <dbReference type="ARBA" id="ARBA00004141"/>
    </source>
</evidence>
<feature type="transmembrane region" description="Helical" evidence="6">
    <location>
        <begin position="125"/>
        <end position="150"/>
    </location>
</feature>
<dbReference type="Proteomes" id="UP000504621">
    <property type="component" value="Unplaced"/>
</dbReference>
<comment type="similarity">
    <text evidence="2">Belongs to the major facilitator superfamily. Proton-dependent oligopeptide transporter (POT/PTR) (TC 2.A.17) family.</text>
</comment>
<gene>
    <name evidence="8" type="primary">LOC110416911</name>
</gene>
<organism evidence="7 8">
    <name type="scientific">Herrania umbratica</name>
    <dbReference type="NCBI Taxonomy" id="108875"/>
    <lineage>
        <taxon>Eukaryota</taxon>
        <taxon>Viridiplantae</taxon>
        <taxon>Streptophyta</taxon>
        <taxon>Embryophyta</taxon>
        <taxon>Tracheophyta</taxon>
        <taxon>Spermatophyta</taxon>
        <taxon>Magnoliopsida</taxon>
        <taxon>eudicotyledons</taxon>
        <taxon>Gunneridae</taxon>
        <taxon>Pentapetalae</taxon>
        <taxon>rosids</taxon>
        <taxon>malvids</taxon>
        <taxon>Malvales</taxon>
        <taxon>Malvaceae</taxon>
        <taxon>Byttnerioideae</taxon>
        <taxon>Herrania</taxon>
    </lineage>
</organism>
<evidence type="ECO:0000313" key="7">
    <source>
        <dbReference type="Proteomes" id="UP000504621"/>
    </source>
</evidence>